<gene>
    <name evidence="2" type="ORF">G8759_06160</name>
</gene>
<dbReference type="NCBIfam" id="TIGR01558">
    <property type="entry name" value="sm_term_P27"/>
    <property type="match status" value="1"/>
</dbReference>
<dbReference type="EMBL" id="CP050063">
    <property type="protein sequence ID" value="QIP12241.1"/>
    <property type="molecule type" value="Genomic_DNA"/>
</dbReference>
<feature type="region of interest" description="Disordered" evidence="1">
    <location>
        <begin position="135"/>
        <end position="156"/>
    </location>
</feature>
<proteinExistence type="predicted"/>
<dbReference type="RefSeq" id="WP_167206184.1">
    <property type="nucleotide sequence ID" value="NZ_CP050063.1"/>
</dbReference>
<dbReference type="AlphaFoldDB" id="A0A6G9AIE8"/>
<feature type="region of interest" description="Disordered" evidence="1">
    <location>
        <begin position="1"/>
        <end position="37"/>
    </location>
</feature>
<sequence>MKRGAKPIPTALKSLTGTLRTDRMNSHEPPVSPLPELPAPPDWLNPWARDEWVLVAGWLHSVGLLTATDQSIIGAYCQQLGIFREAEEQLKLPGARVIVTDKGYEMPSPWVAIGNKALMQAMKIASEYGLTPSSRSRIQLPKEEEEDPFETFLRRN</sequence>
<dbReference type="InterPro" id="IPR006448">
    <property type="entry name" value="Phage_term_ssu_P27"/>
</dbReference>
<evidence type="ECO:0000313" key="3">
    <source>
        <dbReference type="Proteomes" id="UP000501802"/>
    </source>
</evidence>
<protein>
    <submittedName>
        <fullName evidence="2">Phage terminase small subunit P27 family</fullName>
    </submittedName>
</protein>
<accession>A0A6G9AIE8</accession>
<keyword evidence="3" id="KW-1185">Reference proteome</keyword>
<dbReference type="Pfam" id="PF05119">
    <property type="entry name" value="Terminase_4"/>
    <property type="match status" value="1"/>
</dbReference>
<name>A0A6G9AIE8_9BACT</name>
<reference evidence="2 3" key="1">
    <citation type="submission" date="2020-03" db="EMBL/GenBank/DDBJ databases">
        <authorList>
            <person name="Kim M.K."/>
        </authorList>
    </citation>
    <scope>NUCLEOTIDE SEQUENCE [LARGE SCALE GENOMIC DNA]</scope>
    <source>
        <strain evidence="2 3">BT328</strain>
    </source>
</reference>
<evidence type="ECO:0000313" key="2">
    <source>
        <dbReference type="EMBL" id="QIP12241.1"/>
    </source>
</evidence>
<organism evidence="2 3">
    <name type="scientific">Spirosoma aureum</name>
    <dbReference type="NCBI Taxonomy" id="2692134"/>
    <lineage>
        <taxon>Bacteria</taxon>
        <taxon>Pseudomonadati</taxon>
        <taxon>Bacteroidota</taxon>
        <taxon>Cytophagia</taxon>
        <taxon>Cytophagales</taxon>
        <taxon>Cytophagaceae</taxon>
        <taxon>Spirosoma</taxon>
    </lineage>
</organism>
<dbReference type="KEGG" id="spib:G8759_06160"/>
<dbReference type="Proteomes" id="UP000501802">
    <property type="component" value="Chromosome"/>
</dbReference>
<evidence type="ECO:0000256" key="1">
    <source>
        <dbReference type="SAM" id="MobiDB-lite"/>
    </source>
</evidence>